<accession>A0AAV6WZU3</accession>
<keyword evidence="8" id="KW-1185">Reference proteome</keyword>
<keyword evidence="6" id="KW-0472">Membrane</keyword>
<dbReference type="InterPro" id="IPR033132">
    <property type="entry name" value="GH_1_N_CS"/>
</dbReference>
<dbReference type="PROSITE" id="PS00653">
    <property type="entry name" value="GLYCOSYL_HYDROL_F1_2"/>
    <property type="match status" value="1"/>
</dbReference>
<evidence type="ECO:0000256" key="3">
    <source>
        <dbReference type="ARBA" id="ARBA00023295"/>
    </source>
</evidence>
<keyword evidence="3" id="KW-0326">Glycosidase</keyword>
<evidence type="ECO:0000256" key="6">
    <source>
        <dbReference type="SAM" id="Phobius"/>
    </source>
</evidence>
<dbReference type="Gene3D" id="3.20.20.80">
    <property type="entry name" value="Glycosidases"/>
    <property type="match status" value="2"/>
</dbReference>
<comment type="caution">
    <text evidence="7">The sequence shown here is derived from an EMBL/GenBank/DDBJ whole genome shotgun (WGS) entry which is preliminary data.</text>
</comment>
<evidence type="ECO:0000256" key="1">
    <source>
        <dbReference type="ARBA" id="ARBA00010838"/>
    </source>
</evidence>
<keyword evidence="6" id="KW-0812">Transmembrane</keyword>
<dbReference type="InterPro" id="IPR017853">
    <property type="entry name" value="GH"/>
</dbReference>
<evidence type="ECO:0000256" key="2">
    <source>
        <dbReference type="ARBA" id="ARBA00022801"/>
    </source>
</evidence>
<feature type="region of interest" description="Disordered" evidence="5">
    <location>
        <begin position="613"/>
        <end position="642"/>
    </location>
</feature>
<name>A0AAV6WZU3_9LAMI</name>
<dbReference type="EMBL" id="WHWC01000010">
    <property type="protein sequence ID" value="KAG8375753.1"/>
    <property type="molecule type" value="Genomic_DNA"/>
</dbReference>
<dbReference type="InterPro" id="IPR001360">
    <property type="entry name" value="Glyco_hydro_1"/>
</dbReference>
<comment type="similarity">
    <text evidence="1 4">Belongs to the glycosyl hydrolase 1 family.</text>
</comment>
<gene>
    <name evidence="7" type="ORF">BUALT_Bualt10G0133100</name>
</gene>
<keyword evidence="6" id="KW-1133">Transmembrane helix</keyword>
<evidence type="ECO:0000256" key="5">
    <source>
        <dbReference type="SAM" id="MobiDB-lite"/>
    </source>
</evidence>
<reference evidence="7" key="1">
    <citation type="submission" date="2019-10" db="EMBL/GenBank/DDBJ databases">
        <authorList>
            <person name="Zhang R."/>
            <person name="Pan Y."/>
            <person name="Wang J."/>
            <person name="Ma R."/>
            <person name="Yu S."/>
        </authorList>
    </citation>
    <scope>NUCLEOTIDE SEQUENCE</scope>
    <source>
        <strain evidence="7">LA-IB0</strain>
        <tissue evidence="7">Leaf</tissue>
    </source>
</reference>
<evidence type="ECO:0000256" key="4">
    <source>
        <dbReference type="RuleBase" id="RU003690"/>
    </source>
</evidence>
<organism evidence="7 8">
    <name type="scientific">Buddleja alternifolia</name>
    <dbReference type="NCBI Taxonomy" id="168488"/>
    <lineage>
        <taxon>Eukaryota</taxon>
        <taxon>Viridiplantae</taxon>
        <taxon>Streptophyta</taxon>
        <taxon>Embryophyta</taxon>
        <taxon>Tracheophyta</taxon>
        <taxon>Spermatophyta</taxon>
        <taxon>Magnoliopsida</taxon>
        <taxon>eudicotyledons</taxon>
        <taxon>Gunneridae</taxon>
        <taxon>Pentapetalae</taxon>
        <taxon>asterids</taxon>
        <taxon>lamiids</taxon>
        <taxon>Lamiales</taxon>
        <taxon>Scrophulariaceae</taxon>
        <taxon>Buddlejeae</taxon>
        <taxon>Buddleja</taxon>
    </lineage>
</organism>
<dbReference type="Proteomes" id="UP000826271">
    <property type="component" value="Unassembled WGS sequence"/>
</dbReference>
<evidence type="ECO:0000313" key="7">
    <source>
        <dbReference type="EMBL" id="KAG8375753.1"/>
    </source>
</evidence>
<dbReference type="PANTHER" id="PTHR10353:SF137">
    <property type="entry name" value="MYROSINASE 3-RELATED"/>
    <property type="match status" value="1"/>
</dbReference>
<protein>
    <recommendedName>
        <fullName evidence="9">Beta-glucosidase</fullName>
    </recommendedName>
</protein>
<feature type="transmembrane region" description="Helical" evidence="6">
    <location>
        <begin position="62"/>
        <end position="83"/>
    </location>
</feature>
<dbReference type="GO" id="GO:0005975">
    <property type="term" value="P:carbohydrate metabolic process"/>
    <property type="evidence" value="ECO:0007669"/>
    <property type="project" value="InterPro"/>
</dbReference>
<dbReference type="Pfam" id="PF00232">
    <property type="entry name" value="Glyco_hydro_1"/>
    <property type="match status" value="3"/>
</dbReference>
<dbReference type="PRINTS" id="PR00131">
    <property type="entry name" value="GLHYDRLASE1"/>
</dbReference>
<dbReference type="GO" id="GO:0008422">
    <property type="term" value="F:beta-glucosidase activity"/>
    <property type="evidence" value="ECO:0007669"/>
    <property type="project" value="UniProtKB-ARBA"/>
</dbReference>
<evidence type="ECO:0000313" key="8">
    <source>
        <dbReference type="Proteomes" id="UP000826271"/>
    </source>
</evidence>
<evidence type="ECO:0008006" key="9">
    <source>
        <dbReference type="Google" id="ProtNLM"/>
    </source>
</evidence>
<keyword evidence="2" id="KW-0378">Hydrolase</keyword>
<dbReference type="AlphaFoldDB" id="A0AAV6WZU3"/>
<sequence length="642" mass="73450">MSSSKEVPTQDVETEFSKITRNDFPNDFVFGTGTSAYQHEGGATKGGRGISVWDVFTLRTPGLYLCLYNIIYIYIYILVECLWSDLLVTGRINDGSNGNVAVDMYTKYKEDIKMMKSMGFDAYRFSISWPRILPGGKLCLGVNQEGIDFYNDIINTLLDNDIEPYVTLFHWDLPYTLEQEYGGFLSKNIVKDFREYAELCFWEFGDRVKYWVTLNEPWTYSVHGYVGCIFPPGNKGSASNATSDSAGSILDGIGLINLKKTGNNFLTYRGAKPENIFNNLVTLNDVYDASSTTISSKKNINDEDEYYHKPPLSSSAKDVYTVARNLLLAHSAAVESYRTKFQEHQKGKIGITLVSHWFEPLNEKDDKDEKAAERARDFMLGWFLEPVLTGHYPQNMIDCVPRKNLASFTQKESELLKGSIDFLGLNYYTANYVANDPDPISKQGYYRDQKAAFSTERNGKPIGQVAGSSWLYIVPEGIYKLLTKYINVKYKDIPAIYITENGVDEKSDHTLTAYEVCADKIRVNYHRDHLGNILKAMKDKGMNIKGYFAWSWCDNFEWVEGYSSWYTAAIHQQQYATYELSLSHKHSKPQNMYDWAKHRFVHRRHRRKITSPAQMAFPAGNNIPSHRRAKPPPPPQTLIQQF</sequence>
<proteinExistence type="inferred from homology"/>
<dbReference type="PANTHER" id="PTHR10353">
    <property type="entry name" value="GLYCOSYL HYDROLASE"/>
    <property type="match status" value="1"/>
</dbReference>
<dbReference type="SUPFAM" id="SSF51445">
    <property type="entry name" value="(Trans)glycosidases"/>
    <property type="match status" value="1"/>
</dbReference>